<evidence type="ECO:0000256" key="5">
    <source>
        <dbReference type="ARBA" id="ARBA00022692"/>
    </source>
</evidence>
<evidence type="ECO:0000256" key="1">
    <source>
        <dbReference type="ARBA" id="ARBA00004429"/>
    </source>
</evidence>
<dbReference type="InterPro" id="IPR018227">
    <property type="entry name" value="Amino_acid_transport_2"/>
</dbReference>
<dbReference type="PANTHER" id="PTHR46997:SF2">
    <property type="entry name" value="TYROSINE-SPECIFIC TRANSPORT SYSTEM"/>
    <property type="match status" value="1"/>
</dbReference>
<keyword evidence="8 9" id="KW-0472">Membrane</keyword>
<protein>
    <submittedName>
        <fullName evidence="10">Tyrosine transporter TyrP</fullName>
    </submittedName>
</protein>
<dbReference type="PANTHER" id="PTHR46997">
    <property type="entry name" value="LOW AFFINITY TRYPTOPHAN PERMEASE-RELATED"/>
    <property type="match status" value="1"/>
</dbReference>
<feature type="transmembrane region" description="Helical" evidence="9">
    <location>
        <begin position="118"/>
        <end position="137"/>
    </location>
</feature>
<keyword evidence="3" id="KW-1003">Cell membrane</keyword>
<comment type="subcellular location">
    <subcellularLocation>
        <location evidence="1">Cell inner membrane</location>
        <topology evidence="1">Multi-pass membrane protein</topology>
    </subcellularLocation>
</comment>
<feature type="transmembrane region" description="Helical" evidence="9">
    <location>
        <begin position="80"/>
        <end position="106"/>
    </location>
</feature>
<evidence type="ECO:0000256" key="6">
    <source>
        <dbReference type="ARBA" id="ARBA00022970"/>
    </source>
</evidence>
<evidence type="ECO:0000256" key="7">
    <source>
        <dbReference type="ARBA" id="ARBA00022989"/>
    </source>
</evidence>
<dbReference type="Proteomes" id="UP000234505">
    <property type="component" value="Unassembled WGS sequence"/>
</dbReference>
<feature type="transmembrane region" description="Helical" evidence="9">
    <location>
        <begin position="24"/>
        <end position="42"/>
    </location>
</feature>
<keyword evidence="4" id="KW-0997">Cell inner membrane</keyword>
<accession>A0A2J4PA19</accession>
<gene>
    <name evidence="10" type="ORF">CWN50_36000</name>
</gene>
<feature type="transmembrane region" description="Helical" evidence="9">
    <location>
        <begin position="143"/>
        <end position="163"/>
    </location>
</feature>
<name>A0A2J4PA19_9ENTR</name>
<reference evidence="10 11" key="1">
    <citation type="submission" date="2017-11" db="EMBL/GenBank/DDBJ databases">
        <authorList>
            <person name="Han C.G."/>
        </authorList>
    </citation>
    <scope>NUCLEOTIDE SEQUENCE [LARGE SCALE GENOMIC DNA]</scope>
    <source>
        <strain evidence="10 11">A11</strain>
    </source>
</reference>
<feature type="transmembrane region" description="Helical" evidence="9">
    <location>
        <begin position="183"/>
        <end position="206"/>
    </location>
</feature>
<evidence type="ECO:0000256" key="2">
    <source>
        <dbReference type="ARBA" id="ARBA00022448"/>
    </source>
</evidence>
<proteinExistence type="predicted"/>
<dbReference type="GO" id="GO:0005886">
    <property type="term" value="C:plasma membrane"/>
    <property type="evidence" value="ECO:0007669"/>
    <property type="project" value="UniProtKB-SubCell"/>
</dbReference>
<evidence type="ECO:0000256" key="4">
    <source>
        <dbReference type="ARBA" id="ARBA00022519"/>
    </source>
</evidence>
<dbReference type="InterPro" id="IPR013059">
    <property type="entry name" value="Trp_tyr_transpt"/>
</dbReference>
<dbReference type="GO" id="GO:0003333">
    <property type="term" value="P:amino acid transmembrane transport"/>
    <property type="evidence" value="ECO:0007669"/>
    <property type="project" value="InterPro"/>
</dbReference>
<comment type="caution">
    <text evidence="10">The sequence shown here is derived from an EMBL/GenBank/DDBJ whole genome shotgun (WGS) entry which is preliminary data.</text>
</comment>
<organism evidence="10 11">
    <name type="scientific">Klebsiella michiganensis</name>
    <dbReference type="NCBI Taxonomy" id="1134687"/>
    <lineage>
        <taxon>Bacteria</taxon>
        <taxon>Pseudomonadati</taxon>
        <taxon>Pseudomonadota</taxon>
        <taxon>Gammaproteobacteria</taxon>
        <taxon>Enterobacterales</taxon>
        <taxon>Enterobacteriaceae</taxon>
        <taxon>Klebsiella/Raoultella group</taxon>
        <taxon>Klebsiella</taxon>
    </lineage>
</organism>
<keyword evidence="5 9" id="KW-0812">Transmembrane</keyword>
<evidence type="ECO:0000313" key="11">
    <source>
        <dbReference type="Proteomes" id="UP000234505"/>
    </source>
</evidence>
<evidence type="ECO:0000313" key="10">
    <source>
        <dbReference type="EMBL" id="PLL15651.1"/>
    </source>
</evidence>
<dbReference type="GO" id="GO:0015173">
    <property type="term" value="F:aromatic amino acid transmembrane transporter activity"/>
    <property type="evidence" value="ECO:0007669"/>
    <property type="project" value="InterPro"/>
</dbReference>
<keyword evidence="7 9" id="KW-1133">Transmembrane helix</keyword>
<keyword evidence="2" id="KW-0813">Transport</keyword>
<evidence type="ECO:0000256" key="8">
    <source>
        <dbReference type="ARBA" id="ARBA00023136"/>
    </source>
</evidence>
<reference evidence="10 11" key="2">
    <citation type="submission" date="2018-01" db="EMBL/GenBank/DDBJ databases">
        <title>Genomic study of Klebsiella pneumoniae.</title>
        <authorList>
            <person name="Yang Y."/>
            <person name="Bicalho R."/>
        </authorList>
    </citation>
    <scope>NUCLEOTIDE SEQUENCE [LARGE SCALE GENOMIC DNA]</scope>
    <source>
        <strain evidence="10 11">A11</strain>
    </source>
</reference>
<evidence type="ECO:0000256" key="9">
    <source>
        <dbReference type="SAM" id="Phobius"/>
    </source>
</evidence>
<dbReference type="Pfam" id="PF03222">
    <property type="entry name" value="Trp_Tyr_perm"/>
    <property type="match status" value="1"/>
</dbReference>
<dbReference type="EMBL" id="PIDS01002270">
    <property type="protein sequence ID" value="PLL15651.1"/>
    <property type="molecule type" value="Genomic_DNA"/>
</dbReference>
<dbReference type="AlphaFoldDB" id="A0A2J4PA19"/>
<sequence>FGFHGSIPSIVSYLGGDIRKLRRVFVIGSFIPLVAYIFWQLATLGSIDSPIFTALLAKNAGLNGLLEAIREVVASAHVELAVHLFADLALATSFLGVALGLFDYLADLFQRQNSAGGRIQSGLITFLPPLAFALFYPRGFVMALGYAGVALAVLALMLPALLVMKSRKQHPDAAWRVAGGSAALWLVLLCGIGIVAIQFAIVAGLLPAVG</sequence>
<feature type="non-terminal residue" evidence="10">
    <location>
        <position position="1"/>
    </location>
</feature>
<keyword evidence="6" id="KW-0029">Amino-acid transport</keyword>
<evidence type="ECO:0000256" key="3">
    <source>
        <dbReference type="ARBA" id="ARBA00022475"/>
    </source>
</evidence>